<feature type="non-terminal residue" evidence="1">
    <location>
        <position position="716"/>
    </location>
</feature>
<gene>
    <name evidence="1" type="ORF">TPC1_15228</name>
</gene>
<evidence type="ECO:0000313" key="1">
    <source>
        <dbReference type="EMBL" id="JAP92728.1"/>
    </source>
</evidence>
<name>A0A146K8P7_9EUKA</name>
<protein>
    <submittedName>
        <fullName evidence="1">Uncharacterized protein</fullName>
    </submittedName>
</protein>
<dbReference type="AlphaFoldDB" id="A0A146K8P7"/>
<dbReference type="EMBL" id="GDID01003878">
    <property type="protein sequence ID" value="JAP92728.1"/>
    <property type="molecule type" value="Transcribed_RNA"/>
</dbReference>
<sequence>LIDSLKGILTYKFEIIAVESQNVRRQLTFYPLKQLQIPSQQKNQLKFMLDCGCKLFELRKLEKLLHSKIFQVNFLTDEIPPLLKSKFLLLQSQIVRPTKGIQILIQTLQKFISAQQSVVDELVVKFEQQQQIFDLTLSAELIDEVNDGFLSFVQFLFVNQSQFKPVQTVYDFVQTFFNLVFPNLLQLEQQSEQFDGQHKFTLQMNENQLNLNQILNLSHKFLQKLTLQQQQVFDKAFHKEFLQHYKVILQTFLKQGQLTDPFGEFFIQSDLSRQNLTQTWQTHLYTGFNTIDQKCFLVQNLFPYFINEKTAREFVDAGKIIQFFNTEKTTLHLQKLEFDDEFEFMDHFKALKQQIDEFFFLNMLQNKDITKRVYQPQNPLEELRFALDLATLRFSKQFDQLFLEFFAQTAEIKEVYNTVKIENEVKSVVQKILKQNRDFYNEPLKTEQNQLQKVLLKMNQYLNQDVGLQLNCLAVQPQTQNLLTVQKFNQKDFSFYDLEREFFKIDASRLFCFQASNKLFNCLIFNYQPLTEQSRLLFSDVVLGSLSRVFRHLINLKALNFFYISQIQALKPLFFQFQQFIQRARNKFLQSGAVKLIQLAKLIFNLKQKLFGQFGQFNLIDIQIDGILAEFYQLKLQNFEELKQKLSKVLARLFGCSKLTQFEFYVKMADLQKYTVGFVQILHLYKKKFNEWMDYGCVVNEQMKELAVNLAEMNAR</sequence>
<reference evidence="1" key="1">
    <citation type="submission" date="2015-07" db="EMBL/GenBank/DDBJ databases">
        <title>Adaptation to a free-living lifestyle via gene acquisitions in the diplomonad Trepomonas sp. PC1.</title>
        <authorList>
            <person name="Xu F."/>
            <person name="Jerlstrom-Hultqvist J."/>
            <person name="Kolisko M."/>
            <person name="Simpson A.G.B."/>
            <person name="Roger A.J."/>
            <person name="Svard S.G."/>
            <person name="Andersson J.O."/>
        </authorList>
    </citation>
    <scope>NUCLEOTIDE SEQUENCE</scope>
    <source>
        <strain evidence="1">PC1</strain>
    </source>
</reference>
<feature type="non-terminal residue" evidence="1">
    <location>
        <position position="1"/>
    </location>
</feature>
<accession>A0A146K8P7</accession>
<proteinExistence type="predicted"/>
<organism evidence="1">
    <name type="scientific">Trepomonas sp. PC1</name>
    <dbReference type="NCBI Taxonomy" id="1076344"/>
    <lineage>
        <taxon>Eukaryota</taxon>
        <taxon>Metamonada</taxon>
        <taxon>Diplomonadida</taxon>
        <taxon>Hexamitidae</taxon>
        <taxon>Hexamitinae</taxon>
        <taxon>Trepomonas</taxon>
    </lineage>
</organism>